<feature type="repeat" description="ANK" evidence="3">
    <location>
        <begin position="787"/>
        <end position="819"/>
    </location>
</feature>
<feature type="region of interest" description="Disordered" evidence="4">
    <location>
        <begin position="904"/>
        <end position="923"/>
    </location>
</feature>
<gene>
    <name evidence="5" type="ORF">EXIGLDRAFT_639713</name>
</gene>
<dbReference type="InParanoid" id="A0A165N6I8"/>
<dbReference type="PROSITE" id="PS50088">
    <property type="entry name" value="ANK_REPEAT"/>
    <property type="match status" value="4"/>
</dbReference>
<dbReference type="InterPro" id="IPR036770">
    <property type="entry name" value="Ankyrin_rpt-contain_sf"/>
</dbReference>
<feature type="repeat" description="ANK" evidence="3">
    <location>
        <begin position="566"/>
        <end position="598"/>
    </location>
</feature>
<evidence type="ECO:0000256" key="2">
    <source>
        <dbReference type="ARBA" id="ARBA00023043"/>
    </source>
</evidence>
<dbReference type="PANTHER" id="PTHR24198">
    <property type="entry name" value="ANKYRIN REPEAT AND PROTEIN KINASE DOMAIN-CONTAINING PROTEIN"/>
    <property type="match status" value="1"/>
</dbReference>
<feature type="region of interest" description="Disordered" evidence="4">
    <location>
        <begin position="593"/>
        <end position="657"/>
    </location>
</feature>
<evidence type="ECO:0000256" key="1">
    <source>
        <dbReference type="ARBA" id="ARBA00022737"/>
    </source>
</evidence>
<dbReference type="Gene3D" id="1.25.40.20">
    <property type="entry name" value="Ankyrin repeat-containing domain"/>
    <property type="match status" value="3"/>
</dbReference>
<organism evidence="5 6">
    <name type="scientific">Exidia glandulosa HHB12029</name>
    <dbReference type="NCBI Taxonomy" id="1314781"/>
    <lineage>
        <taxon>Eukaryota</taxon>
        <taxon>Fungi</taxon>
        <taxon>Dikarya</taxon>
        <taxon>Basidiomycota</taxon>
        <taxon>Agaricomycotina</taxon>
        <taxon>Agaricomycetes</taxon>
        <taxon>Auriculariales</taxon>
        <taxon>Exidiaceae</taxon>
        <taxon>Exidia</taxon>
    </lineage>
</organism>
<feature type="region of interest" description="Disordered" evidence="4">
    <location>
        <begin position="1685"/>
        <end position="1707"/>
    </location>
</feature>
<proteinExistence type="predicted"/>
<keyword evidence="2 3" id="KW-0040">ANK repeat</keyword>
<reference evidence="5 6" key="1">
    <citation type="journal article" date="2016" name="Mol. Biol. Evol.">
        <title>Comparative Genomics of Early-Diverging Mushroom-Forming Fungi Provides Insights into the Origins of Lignocellulose Decay Capabilities.</title>
        <authorList>
            <person name="Nagy L.G."/>
            <person name="Riley R."/>
            <person name="Tritt A."/>
            <person name="Adam C."/>
            <person name="Daum C."/>
            <person name="Floudas D."/>
            <person name="Sun H."/>
            <person name="Yadav J.S."/>
            <person name="Pangilinan J."/>
            <person name="Larsson K.H."/>
            <person name="Matsuura K."/>
            <person name="Barry K."/>
            <person name="Labutti K."/>
            <person name="Kuo R."/>
            <person name="Ohm R.A."/>
            <person name="Bhattacharya S.S."/>
            <person name="Shirouzu T."/>
            <person name="Yoshinaga Y."/>
            <person name="Martin F.M."/>
            <person name="Grigoriev I.V."/>
            <person name="Hibbett D.S."/>
        </authorList>
    </citation>
    <scope>NUCLEOTIDE SEQUENCE [LARGE SCALE GENOMIC DNA]</scope>
    <source>
        <strain evidence="5 6">HHB12029</strain>
    </source>
</reference>
<feature type="compositionally biased region" description="Acidic residues" evidence="4">
    <location>
        <begin position="618"/>
        <end position="637"/>
    </location>
</feature>
<feature type="region of interest" description="Disordered" evidence="4">
    <location>
        <begin position="1109"/>
        <end position="1137"/>
    </location>
</feature>
<dbReference type="SUPFAM" id="SSF48403">
    <property type="entry name" value="Ankyrin repeat"/>
    <property type="match status" value="3"/>
</dbReference>
<evidence type="ECO:0000256" key="4">
    <source>
        <dbReference type="SAM" id="MobiDB-lite"/>
    </source>
</evidence>
<dbReference type="PANTHER" id="PTHR24198:SF165">
    <property type="entry name" value="ANKYRIN REPEAT-CONTAINING PROTEIN-RELATED"/>
    <property type="match status" value="1"/>
</dbReference>
<feature type="region of interest" description="Disordered" evidence="4">
    <location>
        <begin position="1537"/>
        <end position="1558"/>
    </location>
</feature>
<dbReference type="InterPro" id="IPR002110">
    <property type="entry name" value="Ankyrin_rpt"/>
</dbReference>
<feature type="repeat" description="ANK" evidence="3">
    <location>
        <begin position="1505"/>
        <end position="1537"/>
    </location>
</feature>
<feature type="repeat" description="ANK" evidence="3">
    <location>
        <begin position="1397"/>
        <end position="1430"/>
    </location>
</feature>
<dbReference type="Pfam" id="PF12796">
    <property type="entry name" value="Ank_2"/>
    <property type="match status" value="2"/>
</dbReference>
<keyword evidence="1" id="KW-0677">Repeat</keyword>
<dbReference type="PROSITE" id="PS50297">
    <property type="entry name" value="ANK_REP_REGION"/>
    <property type="match status" value="2"/>
</dbReference>
<name>A0A165N6I8_EXIGL</name>
<evidence type="ECO:0000313" key="5">
    <source>
        <dbReference type="EMBL" id="KZW00292.1"/>
    </source>
</evidence>
<evidence type="ECO:0000313" key="6">
    <source>
        <dbReference type="Proteomes" id="UP000077266"/>
    </source>
</evidence>
<dbReference type="Proteomes" id="UP000077266">
    <property type="component" value="Unassembled WGS sequence"/>
</dbReference>
<keyword evidence="6" id="KW-1185">Reference proteome</keyword>
<feature type="compositionally biased region" description="Basic and acidic residues" evidence="4">
    <location>
        <begin position="593"/>
        <end position="617"/>
    </location>
</feature>
<feature type="compositionally biased region" description="Acidic residues" evidence="4">
    <location>
        <begin position="1121"/>
        <end position="1137"/>
    </location>
</feature>
<dbReference type="SMART" id="SM00248">
    <property type="entry name" value="ANK"/>
    <property type="match status" value="9"/>
</dbReference>
<dbReference type="EMBL" id="KV425902">
    <property type="protein sequence ID" value="KZW00292.1"/>
    <property type="molecule type" value="Genomic_DNA"/>
</dbReference>
<sequence>MQHTPESQAFVDAASAAHSVEDLGQALKPALEHEADLRKRFAASRHNVADIHAHAGLVDLFAADTAALRVTKAREVTSDEDLFAKHVMPLKDDFRRKTGEPAMADSLDQFRTVWSVFSEGTLGQLGQGPWENVIVAGGSVLACLLPLPERVTKQNSKRALRKWFHEDAIWAASDVDVFLWGLSGPEEAEKKCIQIYEAVRDSIPWDVTCVRTKHAITIHSQFPYRSVQIVLRLYASPAEILAGFDVDCACVAYDGSRVWASPRAVAALMRQCNTIDVTRRSPSYEVRLAKYNSRGFEISVPDLRRADIDPTIYERALSRMTGLARLLVLEKITSSEERMEFLSARRSLRGIPSKSSQYVRRARKYKGDLKGDTAGLDISSYENAMFHIPYGPKYDAARIERLIYGNDLGLNSTFNPKNKGRPNLHRHTAFFGTMTECIEDCCEYCPDPVDDEAKALQATEDEVYIRGRVQFIEDDPGRQSVGSFKPLDAEDWAAQAYIGPLEKLFNAIARHDLDAVKAECADSPDLVSRDHVGRTALHVAIICDAPIEVCEALVKSGARITSRLPDGRTPLMLAAQKGDAALAKLLLAKSERNKSEEEARKVAEAAKALKKEPKLDNDGEDDGEDDDEEEEASDESWSDVGDKAKETPDGAADEDAIEAEEEQPDIIDLAVSDWDTGFNALLHSIAAGSLDVLDVLLQAGADAKTPVKIEATREVLYPLTATLTLDDRKVAVEMVRRLIDKEAHVGSGDASNVPIFHRAVAANNLEIAHAFLRYDSKTARIMLNLPLEYTPLVSAVISNNLAMVVLLLAYGAKLNVTQEDWDKAVAAQASRSYARADAWRGVLQAVEASLATRNEFYRLLVPLGADINVGVKAAYMNTWNAQGRGTLIEAMRENILDVKKALAGPEQTPADSTPSWPPSGPTGSWKNEFFNIMQRLTDSRKSASSKDGKEDNSVEIRRRKQQLLLSYMTDVEKYLAERGAKTWDEINTEADKTRAARLDNGGNDSNYTPKPYKRYDRQEVGDYAIAGYDSLFEACWKGDDARIVELCMPPAGHTRDGQRPLEIGAMVPQNNTWWNAPGFGPFTVACLAKRWHTARLVLTIAAAQWEKPGEERRKPQTFAVSDDEDSDVDSEASYDDDEGPINLADIAARVSQVHSSTSPHDLIMAPFEWAIETPAKTTTTVTLLSKAVKERDLEAFVFIANVLDEHSKDSEAAMSAGLPDILAADAPYILDEYIRRTGMGIKVTSASITQEEDDADEPKTSKIYLGLNVHGKKRNDLARRGDPDAPVTYVAEQAPLLWQACKRGAIDIIAWLKTSSVASAYRFYAQTKSTDRALILRRIDLDTKLPELLGFYPSTLNETAMFAAVLGQPEALTTVLKQLVKTYPDHGAHLHLAARATRLTPLLLLAVVGDSRDALEFLLGQGVDITSTDARGYNILHIVCDNGRAKLFDAIMQRVPQNTLKSLVAQQSYRRRNTPFMIAVKRGYKNFVSALLNIVGQEVVNIGDVDMLPIHAATKFGYAEILSMLLQHGADVTRENSLGETSLDTAKREEAKQRKSRMNENTYVSELRVDNIPQPDPVPMVLGKHELQQVNDVISMLSDDGIWRGSNQALSDHLDSLLATLPQRETVPQEQTTPSVDEPVRDSCDRRHVFSLLTNAVAAGKPRALVHLMDTQLSTTEALALLKSNSDDSSGSAQAREWHAENPEDREEQSIMKMWHIGLYDINPERI</sequence>
<dbReference type="STRING" id="1314781.A0A165N6I8"/>
<accession>A0A165N6I8</accession>
<evidence type="ECO:0000256" key="3">
    <source>
        <dbReference type="PROSITE-ProRule" id="PRU00023"/>
    </source>
</evidence>
<protein>
    <submittedName>
        <fullName evidence="5">Ankyrin</fullName>
    </submittedName>
</protein>
<dbReference type="OrthoDB" id="539213at2759"/>